<evidence type="ECO:0000256" key="1">
    <source>
        <dbReference type="SAM" id="Coils"/>
    </source>
</evidence>
<gene>
    <name evidence="2" type="ORF">CRE_03056</name>
</gene>
<keyword evidence="1" id="KW-0175">Coiled coil</keyword>
<accession>E3LWC3</accession>
<organism evidence="3">
    <name type="scientific">Caenorhabditis remanei</name>
    <name type="common">Caenorhabditis vulgaris</name>
    <dbReference type="NCBI Taxonomy" id="31234"/>
    <lineage>
        <taxon>Eukaryota</taxon>
        <taxon>Metazoa</taxon>
        <taxon>Ecdysozoa</taxon>
        <taxon>Nematoda</taxon>
        <taxon>Chromadorea</taxon>
        <taxon>Rhabditida</taxon>
        <taxon>Rhabditina</taxon>
        <taxon>Rhabditomorpha</taxon>
        <taxon>Rhabditoidea</taxon>
        <taxon>Rhabditidae</taxon>
        <taxon>Peloderinae</taxon>
        <taxon>Caenorhabditis</taxon>
    </lineage>
</organism>
<dbReference type="AlphaFoldDB" id="E3LWC3"/>
<reference evidence="2" key="1">
    <citation type="submission" date="2007-07" db="EMBL/GenBank/DDBJ databases">
        <title>PCAP assembly of the Caenorhabditis remanei genome.</title>
        <authorList>
            <consortium name="The Caenorhabditis remanei Sequencing Consortium"/>
            <person name="Wilson R.K."/>
        </authorList>
    </citation>
    <scope>NUCLEOTIDE SEQUENCE [LARGE SCALE GENOMIC DNA]</scope>
    <source>
        <strain evidence="2">PB4641</strain>
    </source>
</reference>
<feature type="coiled-coil region" evidence="1">
    <location>
        <begin position="438"/>
        <end position="584"/>
    </location>
</feature>
<sequence length="797" mass="93180">MASSIYSASKLRVYPSTGSTISRVYGELEKWIAELSDGTKFESNYCFLIGKISNFKHFVLDKEEIRTLLVVAEEFDEEYSQKFKLECLSSLTNFTKHLPKKIYIRKITPTTGSGGDFMRVFTDDVLEIIPILLKRQSKMTQESEELLEKYKVKWVTKQNYVYNSIDVIKFGQVLDELNIDKSDITIIPDFLHLLTSDQMLREGSDRIVTLSQDGKQVMDIAQAVFYIFQHTVCGINLSLTDKCKVHSNCIEDYKKSVFCVMREFTELPEGSFVSKENLDEQIGKLKKHCTFTGQSNLPKRDYHQFSLNLDDTCSLLVYEEIIHFYGLPNPYQNSLSKESVKLKVWQGRLILMKSWVEHFFGNYNMDIKHLVLDALLCKVPLEERAEYELMHTREIRHDAFVTHNGSTQLFFNPPILRPCREHSMNRRTSHPEVLKIIEVRDEETIRQKNNEIAELKSKLIRLPTLEKKEIFLGELEKKSKNMEKQIEMLRINEKRLKSFEEKAKKSDALEKKVRSLEKEMETLRSGGNDEEMTKEAEGLKRKIQAMEQEIEHFHSMERNRTDNLENFSKKIENELEEKDREIEIMKAPSFRTISAFQNKAMIENEPAMMKPKMTDVERQLRESNAQLQFKNERLERDAKDNYSSKCIRLETILKKKESIIEKLQSENLRWSLENNSLRLGKSSKKNSKMQKKSIVLSPQEQLAEFQAIQKDFNGDEILKTAKDLIDKLSPDSDLLGRAKYELIQLEASIRVYLEILQLNIQQIEKTEACINLLPLPKYPSLSNKFLDDYRDEQEIDN</sequence>
<dbReference type="InParanoid" id="E3LWC3"/>
<keyword evidence="3" id="KW-1185">Reference proteome</keyword>
<evidence type="ECO:0000313" key="3">
    <source>
        <dbReference type="Proteomes" id="UP000008281"/>
    </source>
</evidence>
<dbReference type="Proteomes" id="UP000008281">
    <property type="component" value="Unassembled WGS sequence"/>
</dbReference>
<dbReference type="EMBL" id="DS268417">
    <property type="protein sequence ID" value="EFO83505.1"/>
    <property type="molecule type" value="Genomic_DNA"/>
</dbReference>
<proteinExistence type="predicted"/>
<dbReference type="eggNOG" id="KOG0800">
    <property type="taxonomic scope" value="Eukaryota"/>
</dbReference>
<dbReference type="OrthoDB" id="5871778at2759"/>
<feature type="coiled-coil region" evidence="1">
    <location>
        <begin position="613"/>
        <end position="666"/>
    </location>
</feature>
<protein>
    <submittedName>
        <fullName evidence="2">Uncharacterized protein</fullName>
    </submittedName>
</protein>
<dbReference type="STRING" id="31234.E3LWC3"/>
<dbReference type="OMA" id="CIRLETI"/>
<dbReference type="HOGENOM" id="CLU_356114_0_0_1"/>
<evidence type="ECO:0000313" key="2">
    <source>
        <dbReference type="EMBL" id="EFO83505.1"/>
    </source>
</evidence>
<name>E3LWC3_CAERE</name>